<dbReference type="RefSeq" id="XP_001320065.1">
    <property type="nucleotide sequence ID" value="XM_001320030.1"/>
</dbReference>
<protein>
    <submittedName>
        <fullName evidence="3">Uncharacterized protein</fullName>
    </submittedName>
</protein>
<dbReference type="InParanoid" id="A2EHP6"/>
<dbReference type="GO" id="GO:0019905">
    <property type="term" value="F:syntaxin binding"/>
    <property type="evidence" value="ECO:0007669"/>
    <property type="project" value="InterPro"/>
</dbReference>
<keyword evidence="2" id="KW-0175">Coiled coil</keyword>
<sequence>MTTGETIENLEKQEKLLDQNINDKKEELLKIDRKRKVLQSMCDQLQVQKAELIDKINKLNESHHKKREEARDHFGRKLNNLDILMNRYIEPLNKVKFKNSLLHERRKYLAERWKVKETQYIVTLNQIKEQINQTRAKLTAVNMHRMQRDESPFRNPIPSEDPLEVFLANDPIRSMNFGSNPERDWANAFMNTNFEIKFDADINEKEKQINMLQESCRVLHQRKLRLSKLLKEKNQTENPEK</sequence>
<keyword evidence="4" id="KW-1185">Reference proteome</keyword>
<reference evidence="3" key="2">
    <citation type="journal article" date="2007" name="Science">
        <title>Draft genome sequence of the sexually transmitted pathogen Trichomonas vaginalis.</title>
        <authorList>
            <person name="Carlton J.M."/>
            <person name="Hirt R.P."/>
            <person name="Silva J.C."/>
            <person name="Delcher A.L."/>
            <person name="Schatz M."/>
            <person name="Zhao Q."/>
            <person name="Wortman J.R."/>
            <person name="Bidwell S.L."/>
            <person name="Alsmark U.C.M."/>
            <person name="Besteiro S."/>
            <person name="Sicheritz-Ponten T."/>
            <person name="Noel C.J."/>
            <person name="Dacks J.B."/>
            <person name="Foster P.G."/>
            <person name="Simillion C."/>
            <person name="Van de Peer Y."/>
            <person name="Miranda-Saavedra D."/>
            <person name="Barton G.J."/>
            <person name="Westrop G.D."/>
            <person name="Mueller S."/>
            <person name="Dessi D."/>
            <person name="Fiori P.L."/>
            <person name="Ren Q."/>
            <person name="Paulsen I."/>
            <person name="Zhang H."/>
            <person name="Bastida-Corcuera F.D."/>
            <person name="Simoes-Barbosa A."/>
            <person name="Brown M.T."/>
            <person name="Hayes R.D."/>
            <person name="Mukherjee M."/>
            <person name="Okumura C.Y."/>
            <person name="Schneider R."/>
            <person name="Smith A.J."/>
            <person name="Vanacova S."/>
            <person name="Villalvazo M."/>
            <person name="Haas B.J."/>
            <person name="Pertea M."/>
            <person name="Feldblyum T.V."/>
            <person name="Utterback T.R."/>
            <person name="Shu C.L."/>
            <person name="Osoegawa K."/>
            <person name="de Jong P.J."/>
            <person name="Hrdy I."/>
            <person name="Horvathova L."/>
            <person name="Zubacova Z."/>
            <person name="Dolezal P."/>
            <person name="Malik S.B."/>
            <person name="Logsdon J.M. Jr."/>
            <person name="Henze K."/>
            <person name="Gupta A."/>
            <person name="Wang C.C."/>
            <person name="Dunne R.L."/>
            <person name="Upcroft J.A."/>
            <person name="Upcroft P."/>
            <person name="White O."/>
            <person name="Salzberg S.L."/>
            <person name="Tang P."/>
            <person name="Chiu C.-H."/>
            <person name="Lee Y.-S."/>
            <person name="Embley T.M."/>
            <person name="Coombs G.H."/>
            <person name="Mottram J.C."/>
            <person name="Tachezy J."/>
            <person name="Fraser-Liggett C.M."/>
            <person name="Johnson P.J."/>
        </authorList>
    </citation>
    <scope>NUCLEOTIDE SEQUENCE [LARGE SCALE GENOMIC DNA]</scope>
    <source>
        <strain evidence="3">G3</strain>
    </source>
</reference>
<dbReference type="EMBL" id="DS113391">
    <property type="protein sequence ID" value="EAY07842.1"/>
    <property type="molecule type" value="Genomic_DNA"/>
</dbReference>
<dbReference type="VEuPathDB" id="TrichDB:TVAG_312410"/>
<dbReference type="InterPro" id="IPR026183">
    <property type="entry name" value="Taxilin_fam"/>
</dbReference>
<feature type="coiled-coil region" evidence="2">
    <location>
        <begin position="7"/>
        <end position="69"/>
    </location>
</feature>
<gene>
    <name evidence="3" type="ORF">TVAG_312410</name>
</gene>
<evidence type="ECO:0000313" key="3">
    <source>
        <dbReference type="EMBL" id="EAY07842.1"/>
    </source>
</evidence>
<organism evidence="3 4">
    <name type="scientific">Trichomonas vaginalis (strain ATCC PRA-98 / G3)</name>
    <dbReference type="NCBI Taxonomy" id="412133"/>
    <lineage>
        <taxon>Eukaryota</taxon>
        <taxon>Metamonada</taxon>
        <taxon>Parabasalia</taxon>
        <taxon>Trichomonadida</taxon>
        <taxon>Trichomonadidae</taxon>
        <taxon>Trichomonas</taxon>
    </lineage>
</organism>
<dbReference type="SMR" id="A2EHP6"/>
<dbReference type="Proteomes" id="UP000001542">
    <property type="component" value="Unassembled WGS sequence"/>
</dbReference>
<dbReference type="Pfam" id="PF09728">
    <property type="entry name" value="Taxilin"/>
    <property type="match status" value="1"/>
</dbReference>
<dbReference type="VEuPathDB" id="TrichDB:TVAGG3_0242680"/>
<comment type="similarity">
    <text evidence="1">Belongs to the taxilin family.</text>
</comment>
<evidence type="ECO:0000313" key="4">
    <source>
        <dbReference type="Proteomes" id="UP000001542"/>
    </source>
</evidence>
<accession>A2EHP6</accession>
<dbReference type="KEGG" id="tva:4765737"/>
<dbReference type="AlphaFoldDB" id="A2EHP6"/>
<evidence type="ECO:0000256" key="1">
    <source>
        <dbReference type="ARBA" id="ARBA00009550"/>
    </source>
</evidence>
<name>A2EHP6_TRIV3</name>
<proteinExistence type="inferred from homology"/>
<evidence type="ECO:0000256" key="2">
    <source>
        <dbReference type="SAM" id="Coils"/>
    </source>
</evidence>
<reference evidence="3" key="1">
    <citation type="submission" date="2006-10" db="EMBL/GenBank/DDBJ databases">
        <authorList>
            <person name="Amadeo P."/>
            <person name="Zhao Q."/>
            <person name="Wortman J."/>
            <person name="Fraser-Liggett C."/>
            <person name="Carlton J."/>
        </authorList>
    </citation>
    <scope>NUCLEOTIDE SEQUENCE</scope>
    <source>
        <strain evidence="3">G3</strain>
    </source>
</reference>